<dbReference type="InterPro" id="IPR058031">
    <property type="entry name" value="AAA_lid_NorR"/>
</dbReference>
<dbReference type="SUPFAM" id="SSF55785">
    <property type="entry name" value="PYP-like sensor domain (PAS domain)"/>
    <property type="match status" value="1"/>
</dbReference>
<dbReference type="Gene3D" id="3.30.450.20">
    <property type="entry name" value="PAS domain"/>
    <property type="match status" value="1"/>
</dbReference>
<gene>
    <name evidence="5" type="ORF">BkAM31D_08020</name>
</gene>
<dbReference type="CDD" id="cd00009">
    <property type="entry name" value="AAA"/>
    <property type="match status" value="1"/>
</dbReference>
<dbReference type="STRING" id="199441.BkAM31D_08020"/>
<feature type="domain" description="Sigma-54 factor interaction" evidence="4">
    <location>
        <begin position="149"/>
        <end position="378"/>
    </location>
</feature>
<dbReference type="GO" id="GO:0016491">
    <property type="term" value="F:oxidoreductase activity"/>
    <property type="evidence" value="ECO:0007669"/>
    <property type="project" value="UniProtKB-KW"/>
</dbReference>
<dbReference type="PANTHER" id="PTHR32071:SF57">
    <property type="entry name" value="C4-DICARBOXYLATE TRANSPORT TRANSCRIPTIONAL REGULATORY PROTEIN DCTD"/>
    <property type="match status" value="1"/>
</dbReference>
<dbReference type="InterPro" id="IPR027417">
    <property type="entry name" value="P-loop_NTPase"/>
</dbReference>
<evidence type="ECO:0000313" key="6">
    <source>
        <dbReference type="Proteomes" id="UP000193006"/>
    </source>
</evidence>
<keyword evidence="1" id="KW-0547">Nucleotide-binding</keyword>
<evidence type="ECO:0000313" key="5">
    <source>
        <dbReference type="EMBL" id="ARK29812.1"/>
    </source>
</evidence>
<dbReference type="InterPro" id="IPR003593">
    <property type="entry name" value="AAA+_ATPase"/>
</dbReference>
<dbReference type="Gene3D" id="3.40.50.300">
    <property type="entry name" value="P-loop containing nucleotide triphosphate hydrolases"/>
    <property type="match status" value="1"/>
</dbReference>
<dbReference type="InterPro" id="IPR009057">
    <property type="entry name" value="Homeodomain-like_sf"/>
</dbReference>
<name>A0A1X9MH95_9BACI</name>
<dbReference type="Pfam" id="PF00158">
    <property type="entry name" value="Sigma54_activat"/>
    <property type="match status" value="1"/>
</dbReference>
<dbReference type="EC" id="1.14.13.48" evidence="5"/>
<organism evidence="5 6">
    <name type="scientific">Halalkalibacter krulwichiae</name>
    <dbReference type="NCBI Taxonomy" id="199441"/>
    <lineage>
        <taxon>Bacteria</taxon>
        <taxon>Bacillati</taxon>
        <taxon>Bacillota</taxon>
        <taxon>Bacilli</taxon>
        <taxon>Bacillales</taxon>
        <taxon>Bacillaceae</taxon>
        <taxon>Halalkalibacter</taxon>
    </lineage>
</organism>
<evidence type="ECO:0000256" key="1">
    <source>
        <dbReference type="ARBA" id="ARBA00022741"/>
    </source>
</evidence>
<dbReference type="GO" id="GO:0006355">
    <property type="term" value="P:regulation of DNA-templated transcription"/>
    <property type="evidence" value="ECO:0007669"/>
    <property type="project" value="InterPro"/>
</dbReference>
<dbReference type="KEGG" id="bkw:BkAM31D_08020"/>
<dbReference type="InterPro" id="IPR035965">
    <property type="entry name" value="PAS-like_dom_sf"/>
</dbReference>
<keyword evidence="3" id="KW-0175">Coiled coil</keyword>
<accession>A0A1X9MH95</accession>
<dbReference type="EMBL" id="CP020814">
    <property type="protein sequence ID" value="ARK29812.1"/>
    <property type="molecule type" value="Genomic_DNA"/>
</dbReference>
<keyword evidence="5" id="KW-0560">Oxidoreductase</keyword>
<evidence type="ECO:0000256" key="3">
    <source>
        <dbReference type="SAM" id="Coils"/>
    </source>
</evidence>
<dbReference type="Pfam" id="PF25601">
    <property type="entry name" value="AAA_lid_14"/>
    <property type="match status" value="1"/>
</dbReference>
<evidence type="ECO:0000259" key="4">
    <source>
        <dbReference type="PROSITE" id="PS50045"/>
    </source>
</evidence>
<dbReference type="RefSeq" id="WP_066152497.1">
    <property type="nucleotide sequence ID" value="NZ_CP020814.1"/>
</dbReference>
<dbReference type="Gene3D" id="1.10.10.60">
    <property type="entry name" value="Homeodomain-like"/>
    <property type="match status" value="1"/>
</dbReference>
<dbReference type="FunFam" id="3.40.50.300:FF:000006">
    <property type="entry name" value="DNA-binding transcriptional regulator NtrC"/>
    <property type="match status" value="1"/>
</dbReference>
<dbReference type="GO" id="GO:0005524">
    <property type="term" value="F:ATP binding"/>
    <property type="evidence" value="ECO:0007669"/>
    <property type="project" value="UniProtKB-KW"/>
</dbReference>
<sequence>MEKELRLELDTIINTSNNNITITDENGIILRSNREHWKMYDIEEGSYIGTSIYELEKKGILSPSINALVLKEKKVVQVLQHTKSGHVIMSTGYPVFNKEGQLIRAISYSQDQTEIYRLQEQYEQLQSKVAGFQAEVEELRGKEASQHPILFRSSKMKQIITTIQRVAKSDATILFLGASGVGKSTLARYIHDRSERHKEPFIEVNCSTIPETLFESEMFGYEPGSFTGAHKSGRKGLIEQADQGTLFLDEIGELPLSIQVKLLKVLQEKKMTRVGGKVEHLVNFRLITATNQPLKEMVDEGKFRLDLYYRLNVIPISIPPLHERQDDIVILLQHYLQIMNEKHHSTKKLHPSTYHQLVQYKWPGNVREMENILERLVLTIEDPIIRPEHLPLELQSNIKETVESSHYEQDMVEKKSLKEAVEEVEIQMLSRAKKQCKTTYEMAELLQISQPTVIYKLKKYKNHLQ</sequence>
<dbReference type="AlphaFoldDB" id="A0A1X9MH95"/>
<feature type="coiled-coil region" evidence="3">
    <location>
        <begin position="108"/>
        <end position="142"/>
    </location>
</feature>
<evidence type="ECO:0000256" key="2">
    <source>
        <dbReference type="ARBA" id="ARBA00022840"/>
    </source>
</evidence>
<dbReference type="Proteomes" id="UP000193006">
    <property type="component" value="Chromosome"/>
</dbReference>
<dbReference type="SUPFAM" id="SSF52540">
    <property type="entry name" value="P-loop containing nucleoside triphosphate hydrolases"/>
    <property type="match status" value="1"/>
</dbReference>
<dbReference type="PROSITE" id="PS50045">
    <property type="entry name" value="SIGMA54_INTERACT_4"/>
    <property type="match status" value="1"/>
</dbReference>
<keyword evidence="2" id="KW-0067">ATP-binding</keyword>
<dbReference type="SMART" id="SM00382">
    <property type="entry name" value="AAA"/>
    <property type="match status" value="1"/>
</dbReference>
<keyword evidence="6" id="KW-1185">Reference proteome</keyword>
<reference evidence="5 6" key="1">
    <citation type="submission" date="2017-04" db="EMBL/GenBank/DDBJ databases">
        <title>Bacillus krulwichiae AM31D Genome sequencing and assembly.</title>
        <authorList>
            <person name="Krulwich T.A."/>
            <person name="Anastor L."/>
            <person name="Ehrlich R."/>
            <person name="Ehrlich G.D."/>
            <person name="Janto B."/>
        </authorList>
    </citation>
    <scope>NUCLEOTIDE SEQUENCE [LARGE SCALE GENOMIC DNA]</scope>
    <source>
        <strain evidence="5 6">AM31D</strain>
    </source>
</reference>
<dbReference type="InterPro" id="IPR002078">
    <property type="entry name" value="Sigma_54_int"/>
</dbReference>
<proteinExistence type="predicted"/>
<dbReference type="PANTHER" id="PTHR32071">
    <property type="entry name" value="TRANSCRIPTIONAL REGULATORY PROTEIN"/>
    <property type="match status" value="1"/>
</dbReference>
<protein>
    <submittedName>
        <fullName evidence="5">Limonene hydroxylase</fullName>
        <ecNumber evidence="5">1.14.13.48</ecNumber>
    </submittedName>
</protein>
<dbReference type="SUPFAM" id="SSF46689">
    <property type="entry name" value="Homeodomain-like"/>
    <property type="match status" value="1"/>
</dbReference>
<dbReference type="Gene3D" id="1.10.8.60">
    <property type="match status" value="1"/>
</dbReference>